<name>A0ACB8U401_9APHY</name>
<evidence type="ECO:0000313" key="1">
    <source>
        <dbReference type="EMBL" id="KAI0089068.1"/>
    </source>
</evidence>
<reference evidence="1" key="1">
    <citation type="journal article" date="2021" name="Environ. Microbiol.">
        <title>Gene family expansions and transcriptome signatures uncover fungal adaptations to wood decay.</title>
        <authorList>
            <person name="Hage H."/>
            <person name="Miyauchi S."/>
            <person name="Viragh M."/>
            <person name="Drula E."/>
            <person name="Min B."/>
            <person name="Chaduli D."/>
            <person name="Navarro D."/>
            <person name="Favel A."/>
            <person name="Norest M."/>
            <person name="Lesage-Meessen L."/>
            <person name="Balint B."/>
            <person name="Merenyi Z."/>
            <person name="de Eugenio L."/>
            <person name="Morin E."/>
            <person name="Martinez A.T."/>
            <person name="Baldrian P."/>
            <person name="Stursova M."/>
            <person name="Martinez M.J."/>
            <person name="Novotny C."/>
            <person name="Magnuson J.K."/>
            <person name="Spatafora J.W."/>
            <person name="Maurice S."/>
            <person name="Pangilinan J."/>
            <person name="Andreopoulos W."/>
            <person name="LaButti K."/>
            <person name="Hundley H."/>
            <person name="Na H."/>
            <person name="Kuo A."/>
            <person name="Barry K."/>
            <person name="Lipzen A."/>
            <person name="Henrissat B."/>
            <person name="Riley R."/>
            <person name="Ahrendt S."/>
            <person name="Nagy L.G."/>
            <person name="Grigoriev I.V."/>
            <person name="Martin F."/>
            <person name="Rosso M.N."/>
        </authorList>
    </citation>
    <scope>NUCLEOTIDE SEQUENCE</scope>
    <source>
        <strain evidence="1">CBS 384.51</strain>
    </source>
</reference>
<comment type="caution">
    <text evidence="1">The sequence shown here is derived from an EMBL/GenBank/DDBJ whole genome shotgun (WGS) entry which is preliminary data.</text>
</comment>
<keyword evidence="2" id="KW-1185">Reference proteome</keyword>
<dbReference type="Proteomes" id="UP001055072">
    <property type="component" value="Unassembled WGS sequence"/>
</dbReference>
<evidence type="ECO:0000313" key="2">
    <source>
        <dbReference type="Proteomes" id="UP001055072"/>
    </source>
</evidence>
<sequence length="814" mass="89514">MLGTRTKQVYAYGKRSHRIVNVSDTRDEYVRLPVDVPAVNSRTTSSASSGPYKFPERRRKTKPLPVPSPPSSPEVEVQAHCGKPASRKAQKHIESSEGESSEKEEPPRKPLSVVSSNVHATSEKGKKAVPLPGMKKKKPAAIGKGTPPKKKTVVRSLKSASPVVDVEITLFDEHDKPVKQERRVSRPEVQMNSKYPLPSAVSKPSGRSRQDAIVLLDDSDSDEYVPLARVRTKSSQPNKNRVIISSDEDSDIDIIGPPLPKIDIASASDSAQSPRHLPAKSRKKAVVAPPEPPEVEVVALPPPKPAIPAPPSRPVLQPFRLPQHNAIHFSPLARRDVRRNSRVSTPFRSRAFHSGLPAAPSPPSPTTPIDLDEDLSVDFGQLALSPNTLGAIAGHIGSVPDGHEASPPAYLKPLLEACSQSIPYEFSAFIDMFPFDPIVQTSHGGVGTSPLPSKKTSKKAAAFQKIGEASFSEVFGIGDVVLKVVPLRDEEASEAIMNDEDVPAPSDAKDVLREIIVTRAMGEMCEGFVQLLRTYVVRGKYPSVLLNLWDKYDEKKGSESVRPDGFAVSQLYAIIVLPNGGPDLETFAFDPSSKKFWSQACSIFWQVTRALSEAEDMVHFEHRDLHWGQILVKVVTDSEPPRVSKGRKIPMDHDSHGVKITVIDLGLSRMETGEANGLHFTVPDEEIFEGKGNYQFDIYRMMRNHNTNSWRPYRPLTNVMWLHYLLLKLINEKNLRAPPKALRKASLTTFTEHECYRSLVEMEAVLSRAVAGCMSVSNKAKRKTHAVAPTSGNAGGPRCASDVLEIGMAQRWLS</sequence>
<gene>
    <name evidence="1" type="ORF">BDY19DRAFT_985076</name>
</gene>
<dbReference type="EMBL" id="MU274911">
    <property type="protein sequence ID" value="KAI0089068.1"/>
    <property type="molecule type" value="Genomic_DNA"/>
</dbReference>
<organism evidence="1 2">
    <name type="scientific">Irpex rosettiformis</name>
    <dbReference type="NCBI Taxonomy" id="378272"/>
    <lineage>
        <taxon>Eukaryota</taxon>
        <taxon>Fungi</taxon>
        <taxon>Dikarya</taxon>
        <taxon>Basidiomycota</taxon>
        <taxon>Agaricomycotina</taxon>
        <taxon>Agaricomycetes</taxon>
        <taxon>Polyporales</taxon>
        <taxon>Irpicaceae</taxon>
        <taxon>Irpex</taxon>
    </lineage>
</organism>
<proteinExistence type="predicted"/>
<accession>A0ACB8U401</accession>
<protein>
    <submittedName>
        <fullName evidence="1">Uncharacterized protein</fullName>
    </submittedName>
</protein>